<dbReference type="Gene3D" id="1.20.1250.10">
    <property type="match status" value="1"/>
</dbReference>
<evidence type="ECO:0000256" key="2">
    <source>
        <dbReference type="ARBA" id="ARBA00011033"/>
    </source>
</evidence>
<dbReference type="GO" id="GO:0051607">
    <property type="term" value="P:defense response to virus"/>
    <property type="evidence" value="ECO:0007669"/>
    <property type="project" value="UniProtKB-KW"/>
</dbReference>
<gene>
    <name evidence="9" type="ORF">SKAU_G00136380</name>
</gene>
<keyword evidence="6 8" id="KW-0051">Antiviral defense</keyword>
<evidence type="ECO:0000256" key="3">
    <source>
        <dbReference type="ARBA" id="ARBA00022514"/>
    </source>
</evidence>
<dbReference type="Proteomes" id="UP001152622">
    <property type="component" value="Chromosome 4"/>
</dbReference>
<dbReference type="InterPro" id="IPR009079">
    <property type="entry name" value="4_helix_cytokine-like_core"/>
</dbReference>
<evidence type="ECO:0000313" key="10">
    <source>
        <dbReference type="Proteomes" id="UP001152622"/>
    </source>
</evidence>
<reference evidence="9" key="1">
    <citation type="journal article" date="2023" name="Science">
        <title>Genome structures resolve the early diversification of teleost fishes.</title>
        <authorList>
            <person name="Parey E."/>
            <person name="Louis A."/>
            <person name="Montfort J."/>
            <person name="Bouchez O."/>
            <person name="Roques C."/>
            <person name="Iampietro C."/>
            <person name="Lluch J."/>
            <person name="Castinel A."/>
            <person name="Donnadieu C."/>
            <person name="Desvignes T."/>
            <person name="Floi Bucao C."/>
            <person name="Jouanno E."/>
            <person name="Wen M."/>
            <person name="Mejri S."/>
            <person name="Dirks R."/>
            <person name="Jansen H."/>
            <person name="Henkel C."/>
            <person name="Chen W.J."/>
            <person name="Zahm M."/>
            <person name="Cabau C."/>
            <person name="Klopp C."/>
            <person name="Thompson A.W."/>
            <person name="Robinson-Rechavi M."/>
            <person name="Braasch I."/>
            <person name="Lecointre G."/>
            <person name="Bobe J."/>
            <person name="Postlethwait J.H."/>
            <person name="Berthelot C."/>
            <person name="Roest Crollius H."/>
            <person name="Guiguen Y."/>
        </authorList>
    </citation>
    <scope>NUCLEOTIDE SEQUENCE</scope>
    <source>
        <strain evidence="9">WJC10195</strain>
    </source>
</reference>
<evidence type="ECO:0008006" key="11">
    <source>
        <dbReference type="Google" id="ProtNLM"/>
    </source>
</evidence>
<accession>A0A9Q1FRI4</accession>
<dbReference type="InterPro" id="IPR000471">
    <property type="entry name" value="Interferon_alpha/beta/delta"/>
</dbReference>
<keyword evidence="3 8" id="KW-0202">Cytokine</keyword>
<evidence type="ECO:0000313" key="9">
    <source>
        <dbReference type="EMBL" id="KAJ8364807.1"/>
    </source>
</evidence>
<keyword evidence="7" id="KW-1015">Disulfide bond</keyword>
<protein>
    <recommendedName>
        <fullName evidence="11">Interferon a3-like</fullName>
    </recommendedName>
</protein>
<dbReference type="GO" id="GO:0005615">
    <property type="term" value="C:extracellular space"/>
    <property type="evidence" value="ECO:0007669"/>
    <property type="project" value="UniProtKB-KW"/>
</dbReference>
<dbReference type="SMART" id="SM00076">
    <property type="entry name" value="IFabd"/>
    <property type="match status" value="1"/>
</dbReference>
<dbReference type="OrthoDB" id="8922121at2759"/>
<sequence>MWSFQEGDAMKTILETFHQMSKIFCKNLGAASWDESHSESLCIHLHRVTADLEECMRPMKKKGFKNYLKVKKYFRKMENYLKDWRYERCAWEVVKSKIKTLLPDVRRLMMEL</sequence>
<dbReference type="AlphaFoldDB" id="A0A9Q1FRI4"/>
<organism evidence="9 10">
    <name type="scientific">Synaphobranchus kaupii</name>
    <name type="common">Kaup's arrowtooth eel</name>
    <dbReference type="NCBI Taxonomy" id="118154"/>
    <lineage>
        <taxon>Eukaryota</taxon>
        <taxon>Metazoa</taxon>
        <taxon>Chordata</taxon>
        <taxon>Craniata</taxon>
        <taxon>Vertebrata</taxon>
        <taxon>Euteleostomi</taxon>
        <taxon>Actinopterygii</taxon>
        <taxon>Neopterygii</taxon>
        <taxon>Teleostei</taxon>
        <taxon>Anguilliformes</taxon>
        <taxon>Synaphobranchidae</taxon>
        <taxon>Synaphobranchus</taxon>
    </lineage>
</organism>
<keyword evidence="10" id="KW-1185">Reference proteome</keyword>
<comment type="subcellular location">
    <subcellularLocation>
        <location evidence="1">Secreted</location>
    </subcellularLocation>
</comment>
<dbReference type="PANTHER" id="PTHR11691">
    <property type="entry name" value="TYPE I INTERFERON"/>
    <property type="match status" value="1"/>
</dbReference>
<dbReference type="Pfam" id="PF00143">
    <property type="entry name" value="Interferon"/>
    <property type="match status" value="1"/>
</dbReference>
<dbReference type="GO" id="GO:0005126">
    <property type="term" value="F:cytokine receptor binding"/>
    <property type="evidence" value="ECO:0007669"/>
    <property type="project" value="InterPro"/>
</dbReference>
<dbReference type="GO" id="GO:0005125">
    <property type="term" value="F:cytokine activity"/>
    <property type="evidence" value="ECO:0007669"/>
    <property type="project" value="UniProtKB-KW"/>
</dbReference>
<comment type="caution">
    <text evidence="9">The sequence shown here is derived from an EMBL/GenBank/DDBJ whole genome shotgun (WGS) entry which is preliminary data.</text>
</comment>
<evidence type="ECO:0000256" key="4">
    <source>
        <dbReference type="ARBA" id="ARBA00022525"/>
    </source>
</evidence>
<dbReference type="GO" id="GO:0006955">
    <property type="term" value="P:immune response"/>
    <property type="evidence" value="ECO:0007669"/>
    <property type="project" value="UniProtKB-ARBA"/>
</dbReference>
<dbReference type="SUPFAM" id="SSF47266">
    <property type="entry name" value="4-helical cytokines"/>
    <property type="match status" value="1"/>
</dbReference>
<comment type="similarity">
    <text evidence="2 8">Belongs to the alpha/beta interferon family.</text>
</comment>
<dbReference type="PANTHER" id="PTHR11691:SF73">
    <property type="entry name" value="INTERFERON BETA"/>
    <property type="match status" value="1"/>
</dbReference>
<evidence type="ECO:0000256" key="7">
    <source>
        <dbReference type="ARBA" id="ARBA00023157"/>
    </source>
</evidence>
<evidence type="ECO:0000256" key="8">
    <source>
        <dbReference type="RuleBase" id="RU000436"/>
    </source>
</evidence>
<name>A0A9Q1FRI4_SYNKA</name>
<evidence type="ECO:0000256" key="1">
    <source>
        <dbReference type="ARBA" id="ARBA00004613"/>
    </source>
</evidence>
<evidence type="ECO:0000256" key="5">
    <source>
        <dbReference type="ARBA" id="ARBA00022729"/>
    </source>
</evidence>
<dbReference type="EMBL" id="JAINUF010000004">
    <property type="protein sequence ID" value="KAJ8364807.1"/>
    <property type="molecule type" value="Genomic_DNA"/>
</dbReference>
<dbReference type="PRINTS" id="PR00266">
    <property type="entry name" value="INTERFERONAB"/>
</dbReference>
<evidence type="ECO:0000256" key="6">
    <source>
        <dbReference type="ARBA" id="ARBA00023118"/>
    </source>
</evidence>
<keyword evidence="5" id="KW-0732">Signal</keyword>
<keyword evidence="4" id="KW-0964">Secreted</keyword>
<proteinExistence type="inferred from homology"/>